<name>A0A484BP80_DRONA</name>
<feature type="compositionally biased region" description="Acidic residues" evidence="1">
    <location>
        <begin position="541"/>
        <end position="556"/>
    </location>
</feature>
<dbReference type="SMART" id="SM00034">
    <property type="entry name" value="CLECT"/>
    <property type="match status" value="1"/>
</dbReference>
<feature type="region of interest" description="Disordered" evidence="1">
    <location>
        <begin position="1"/>
        <end position="77"/>
    </location>
</feature>
<dbReference type="EMBL" id="LSRL02000014">
    <property type="protein sequence ID" value="TDG50619.1"/>
    <property type="molecule type" value="Genomic_DNA"/>
</dbReference>
<feature type="region of interest" description="Disordered" evidence="1">
    <location>
        <begin position="469"/>
        <end position="501"/>
    </location>
</feature>
<feature type="compositionally biased region" description="Acidic residues" evidence="1">
    <location>
        <begin position="469"/>
        <end position="482"/>
    </location>
</feature>
<keyword evidence="4" id="KW-1185">Reference proteome</keyword>
<dbReference type="OrthoDB" id="8187082at2759"/>
<dbReference type="SUPFAM" id="SSF56436">
    <property type="entry name" value="C-type lectin-like"/>
    <property type="match status" value="1"/>
</dbReference>
<dbReference type="AlphaFoldDB" id="A0A484BP80"/>
<dbReference type="Proteomes" id="UP000295192">
    <property type="component" value="Unassembled WGS sequence"/>
</dbReference>
<dbReference type="InterPro" id="IPR016187">
    <property type="entry name" value="CTDL_fold"/>
</dbReference>
<proteinExistence type="predicted"/>
<comment type="caution">
    <text evidence="3">The sequence shown here is derived from an EMBL/GenBank/DDBJ whole genome shotgun (WGS) entry which is preliminary data.</text>
</comment>
<dbReference type="FunFam" id="3.10.100.10:FF:000072">
    <property type="entry name" value="Narrow, isoform B"/>
    <property type="match status" value="1"/>
</dbReference>
<feature type="region of interest" description="Disordered" evidence="1">
    <location>
        <begin position="314"/>
        <end position="335"/>
    </location>
</feature>
<feature type="compositionally biased region" description="Acidic residues" evidence="1">
    <location>
        <begin position="564"/>
        <end position="573"/>
    </location>
</feature>
<dbReference type="PROSITE" id="PS50041">
    <property type="entry name" value="C_TYPE_LECTIN_2"/>
    <property type="match status" value="1"/>
</dbReference>
<feature type="compositionally biased region" description="Basic residues" evidence="1">
    <location>
        <begin position="53"/>
        <end position="62"/>
    </location>
</feature>
<organism evidence="3 4">
    <name type="scientific">Drosophila navojoa</name>
    <name type="common">Fruit fly</name>
    <dbReference type="NCBI Taxonomy" id="7232"/>
    <lineage>
        <taxon>Eukaryota</taxon>
        <taxon>Metazoa</taxon>
        <taxon>Ecdysozoa</taxon>
        <taxon>Arthropoda</taxon>
        <taxon>Hexapoda</taxon>
        <taxon>Insecta</taxon>
        <taxon>Pterygota</taxon>
        <taxon>Neoptera</taxon>
        <taxon>Endopterygota</taxon>
        <taxon>Diptera</taxon>
        <taxon>Brachycera</taxon>
        <taxon>Muscomorpha</taxon>
        <taxon>Ephydroidea</taxon>
        <taxon>Drosophilidae</taxon>
        <taxon>Drosophila</taxon>
    </lineage>
</organism>
<dbReference type="OMA" id="NDEHVEH"/>
<dbReference type="InterPro" id="IPR016186">
    <property type="entry name" value="C-type_lectin-like/link_sf"/>
</dbReference>
<feature type="compositionally biased region" description="Polar residues" evidence="1">
    <location>
        <begin position="318"/>
        <end position="334"/>
    </location>
</feature>
<dbReference type="InterPro" id="IPR001304">
    <property type="entry name" value="C-type_lectin-like"/>
</dbReference>
<feature type="region of interest" description="Disordered" evidence="1">
    <location>
        <begin position="536"/>
        <end position="601"/>
    </location>
</feature>
<feature type="compositionally biased region" description="Basic and acidic residues" evidence="1">
    <location>
        <begin position="483"/>
        <end position="501"/>
    </location>
</feature>
<feature type="region of interest" description="Disordered" evidence="1">
    <location>
        <begin position="412"/>
        <end position="436"/>
    </location>
</feature>
<reference evidence="3 4" key="1">
    <citation type="journal article" date="2019" name="J. Hered.">
        <title>An Improved Genome Assembly for Drosophila navojoa, the Basal Species in the mojavensis Cluster.</title>
        <authorList>
            <person name="Vanderlinde T."/>
            <person name="Dupim E.G."/>
            <person name="Nazario-Yepiz N.O."/>
            <person name="Carvalho A.B."/>
        </authorList>
    </citation>
    <scope>NUCLEOTIDE SEQUENCE [LARGE SCALE GENOMIC DNA]</scope>
    <source>
        <strain evidence="3">Navoj_Jal97</strain>
        <tissue evidence="3">Whole organism</tissue>
    </source>
</reference>
<evidence type="ECO:0000313" key="4">
    <source>
        <dbReference type="Proteomes" id="UP000295192"/>
    </source>
</evidence>
<dbReference type="Gene3D" id="3.10.100.10">
    <property type="entry name" value="Mannose-Binding Protein A, subunit A"/>
    <property type="match status" value="1"/>
</dbReference>
<feature type="domain" description="C-type lectin" evidence="2">
    <location>
        <begin position="214"/>
        <end position="363"/>
    </location>
</feature>
<evidence type="ECO:0000256" key="1">
    <source>
        <dbReference type="SAM" id="MobiDB-lite"/>
    </source>
</evidence>
<dbReference type="STRING" id="7232.A0A484BP80"/>
<protein>
    <recommendedName>
        <fullName evidence="2">C-type lectin domain-containing protein</fullName>
    </recommendedName>
</protein>
<dbReference type="CDD" id="cd00037">
    <property type="entry name" value="CLECT"/>
    <property type="match status" value="1"/>
</dbReference>
<gene>
    <name evidence="3" type="ORF">AWZ03_002923</name>
</gene>
<evidence type="ECO:0000313" key="3">
    <source>
        <dbReference type="EMBL" id="TDG50619.1"/>
    </source>
</evidence>
<evidence type="ECO:0000259" key="2">
    <source>
        <dbReference type="PROSITE" id="PS50041"/>
    </source>
</evidence>
<sequence>MNKPEGNFLGLAITTRAKKRDTTRTTTTATTQKVKKKHNSSSKGADEDEGEKNKKKKKKHQQQQKTIQQNSEETRRGGHIKLNASTGLRVHCCSSGCGCDSDVIVSVSVGVGPAAKSASTTTTRTTSINVTRRAAQNLVETSAAQSTSLTLTLTSTSTVTAIAYQINGTTAQGWSTMGKEAAVFATQLWQRERERERERGPATSPGQRITTIHLDGVQYFISRMNPYSPELNYFLAYQYCRSLGLQLASFETKEKAESMTTYLKNAGYGNYDFWTSGNRLGTGMFLWMSTGLPFNATFDFFENSADAIQAGLLDPVDHNSNTSPQRTARDSSSGAEKGCVILKQPTLKWMPEDCSAVKDFICEQTRCYYYNYGSIPVSSAQGRPITSTTPRTPADLLNLPSTTPLPLIMSTSAGSGSGSGGGLFAKPKSSMSMSDSAHQPSTVWFKLNHDRSLADADAADVDGDLEADVEEHDDADGETDFDEHEHEHESGDASNEHARELGDADGDVKEHVFPLNDNELHNEMHSIEELQLQLQAQANEEQPEHEEDAPEADENASADHESEADAESESEPEADSHFESSARVSDAPAAKLPSSTESPAIEVRLKQIAQDFEKMTSSQELQRAAAAVVSKDEITPQSSLSLSDLIRTLRPNEQQIIPQIDSDYSNAMRVLGKTSAVVGNEDSRKFKVLPESHNF</sequence>
<accession>A0A484BP80</accession>